<feature type="domain" description="RNA polymerase sigma-70 region 2" evidence="6">
    <location>
        <begin position="41"/>
        <end position="99"/>
    </location>
</feature>
<dbReference type="InterPro" id="IPR014284">
    <property type="entry name" value="RNA_pol_sigma-70_dom"/>
</dbReference>
<dbReference type="EMBL" id="AP012057">
    <property type="protein sequence ID" value="BAN03717.1"/>
    <property type="molecule type" value="Genomic_DNA"/>
</dbReference>
<dbReference type="Pfam" id="PF04542">
    <property type="entry name" value="Sigma70_r2"/>
    <property type="match status" value="1"/>
</dbReference>
<dbReference type="PANTHER" id="PTHR43133">
    <property type="entry name" value="RNA POLYMERASE ECF-TYPE SIGMA FACTO"/>
    <property type="match status" value="1"/>
</dbReference>
<dbReference type="GO" id="GO:0006352">
    <property type="term" value="P:DNA-templated transcription initiation"/>
    <property type="evidence" value="ECO:0007669"/>
    <property type="project" value="InterPro"/>
</dbReference>
<evidence type="ECO:0000259" key="6">
    <source>
        <dbReference type="Pfam" id="PF04542"/>
    </source>
</evidence>
<dbReference type="SUPFAM" id="SSF88946">
    <property type="entry name" value="Sigma2 domain of RNA polymerase sigma factors"/>
    <property type="match status" value="1"/>
</dbReference>
<dbReference type="InterPro" id="IPR039425">
    <property type="entry name" value="RNA_pol_sigma-70-like"/>
</dbReference>
<dbReference type="InterPro" id="IPR036388">
    <property type="entry name" value="WH-like_DNA-bd_sf"/>
</dbReference>
<dbReference type="SUPFAM" id="SSF88659">
    <property type="entry name" value="Sigma3 and sigma4 domains of RNA polymerase sigma factors"/>
    <property type="match status" value="1"/>
</dbReference>
<gene>
    <name evidence="8" type="ORF">YM304_34030</name>
</gene>
<keyword evidence="4" id="KW-0238">DNA-binding</keyword>
<accession>A0A6C7EAG3</accession>
<evidence type="ECO:0000256" key="1">
    <source>
        <dbReference type="ARBA" id="ARBA00010641"/>
    </source>
</evidence>
<reference evidence="8 9" key="1">
    <citation type="journal article" date="2013" name="Int. J. Syst. Evol. Microbiol.">
        <title>Ilumatobacter nonamiense sp. nov. and Ilumatobacter coccineum sp. nov., isolated from seashore sand.</title>
        <authorList>
            <person name="Matsumoto A."/>
            <person name="Kasai H."/>
            <person name="Matsuo Y."/>
            <person name="Shizuri Y."/>
            <person name="Ichikawa N."/>
            <person name="Fujita N."/>
            <person name="Omura S."/>
            <person name="Takahashi Y."/>
        </authorList>
    </citation>
    <scope>NUCLEOTIDE SEQUENCE [LARGE SCALE GENOMIC DNA]</scope>
    <source>
        <strain evidence="9">NBRC 103263 / KCTC 29153 / YM16-304</strain>
    </source>
</reference>
<feature type="domain" description="RNA polymerase sigma factor 70 region 4 type 2" evidence="7">
    <location>
        <begin position="131"/>
        <end position="183"/>
    </location>
</feature>
<dbReference type="GO" id="GO:0003677">
    <property type="term" value="F:DNA binding"/>
    <property type="evidence" value="ECO:0007669"/>
    <property type="project" value="UniProtKB-KW"/>
</dbReference>
<dbReference type="InterPro" id="IPR007627">
    <property type="entry name" value="RNA_pol_sigma70_r2"/>
</dbReference>
<dbReference type="PANTHER" id="PTHR43133:SF50">
    <property type="entry name" value="ECF RNA POLYMERASE SIGMA FACTOR SIGM"/>
    <property type="match status" value="1"/>
</dbReference>
<evidence type="ECO:0000256" key="4">
    <source>
        <dbReference type="ARBA" id="ARBA00023125"/>
    </source>
</evidence>
<evidence type="ECO:0000259" key="7">
    <source>
        <dbReference type="Pfam" id="PF08281"/>
    </source>
</evidence>
<proteinExistence type="inferred from homology"/>
<dbReference type="InterPro" id="IPR013249">
    <property type="entry name" value="RNA_pol_sigma70_r4_t2"/>
</dbReference>
<dbReference type="Pfam" id="PF08281">
    <property type="entry name" value="Sigma70_r4_2"/>
    <property type="match status" value="1"/>
</dbReference>
<sequence length="200" mass="22552">MTRPIEESRPYGQPFEHLVRPPSVQAPEDYVARFDEMFGVAYRAAYAVLGERGDAEDCAQDTLAKALVRWHRVGHHPIPWTARVATNAAIDRWRRRSRTLRGSWPDDEIIRFGDPSLTDPTHPLAIVRQRNDLVRALRALPRRQREAVVLRHLLDLSEADTATALKCSPGTVKSATSRGLAKLRELLDDPTAFDLNPTTS</sequence>
<dbReference type="Gene3D" id="1.10.1740.10">
    <property type="match status" value="1"/>
</dbReference>
<dbReference type="CDD" id="cd06171">
    <property type="entry name" value="Sigma70_r4"/>
    <property type="match status" value="1"/>
</dbReference>
<name>A0A6C7EAG3_ILUCY</name>
<evidence type="ECO:0000313" key="8">
    <source>
        <dbReference type="EMBL" id="BAN03717.1"/>
    </source>
</evidence>
<dbReference type="Gene3D" id="1.10.10.10">
    <property type="entry name" value="Winged helix-like DNA-binding domain superfamily/Winged helix DNA-binding domain"/>
    <property type="match status" value="1"/>
</dbReference>
<dbReference type="Proteomes" id="UP000011863">
    <property type="component" value="Chromosome"/>
</dbReference>
<dbReference type="InterPro" id="IPR013325">
    <property type="entry name" value="RNA_pol_sigma_r2"/>
</dbReference>
<evidence type="ECO:0000256" key="5">
    <source>
        <dbReference type="ARBA" id="ARBA00023163"/>
    </source>
</evidence>
<keyword evidence="9" id="KW-1185">Reference proteome</keyword>
<dbReference type="KEGG" id="aym:YM304_34030"/>
<protein>
    <submittedName>
        <fullName evidence="8">Putative RNA polymerase ECF subfamily sigma factor</fullName>
    </submittedName>
</protein>
<organism evidence="8 9">
    <name type="scientific">Ilumatobacter coccineus (strain NBRC 103263 / KCTC 29153 / YM16-304)</name>
    <dbReference type="NCBI Taxonomy" id="1313172"/>
    <lineage>
        <taxon>Bacteria</taxon>
        <taxon>Bacillati</taxon>
        <taxon>Actinomycetota</taxon>
        <taxon>Acidimicrobiia</taxon>
        <taxon>Acidimicrobiales</taxon>
        <taxon>Ilumatobacteraceae</taxon>
        <taxon>Ilumatobacter</taxon>
    </lineage>
</organism>
<dbReference type="AlphaFoldDB" id="A0A6C7EAG3"/>
<keyword evidence="3" id="KW-0731">Sigma factor</keyword>
<dbReference type="GO" id="GO:0016987">
    <property type="term" value="F:sigma factor activity"/>
    <property type="evidence" value="ECO:0007669"/>
    <property type="project" value="UniProtKB-KW"/>
</dbReference>
<comment type="similarity">
    <text evidence="1">Belongs to the sigma-70 factor family. ECF subfamily.</text>
</comment>
<dbReference type="NCBIfam" id="TIGR02937">
    <property type="entry name" value="sigma70-ECF"/>
    <property type="match status" value="1"/>
</dbReference>
<keyword evidence="5" id="KW-0804">Transcription</keyword>
<evidence type="ECO:0000256" key="2">
    <source>
        <dbReference type="ARBA" id="ARBA00023015"/>
    </source>
</evidence>
<keyword evidence="2" id="KW-0805">Transcription regulation</keyword>
<evidence type="ECO:0000313" key="9">
    <source>
        <dbReference type="Proteomes" id="UP000011863"/>
    </source>
</evidence>
<dbReference type="InterPro" id="IPR013324">
    <property type="entry name" value="RNA_pol_sigma_r3/r4-like"/>
</dbReference>
<evidence type="ECO:0000256" key="3">
    <source>
        <dbReference type="ARBA" id="ARBA00023082"/>
    </source>
</evidence>